<dbReference type="InterPro" id="IPR052259">
    <property type="entry name" value="Nucleoredoxin-like"/>
</dbReference>
<comment type="catalytic activity">
    <reaction evidence="6">
        <text>[protein]-dithiol + NAD(+) = [protein]-disulfide + NADH + H(+)</text>
        <dbReference type="Rhea" id="RHEA:18749"/>
        <dbReference type="Rhea" id="RHEA-COMP:10593"/>
        <dbReference type="Rhea" id="RHEA-COMP:10594"/>
        <dbReference type="ChEBI" id="CHEBI:15378"/>
        <dbReference type="ChEBI" id="CHEBI:29950"/>
        <dbReference type="ChEBI" id="CHEBI:50058"/>
        <dbReference type="ChEBI" id="CHEBI:57540"/>
        <dbReference type="ChEBI" id="CHEBI:57945"/>
        <dbReference type="EC" id="1.8.1.8"/>
    </reaction>
</comment>
<dbReference type="InterPro" id="IPR036249">
    <property type="entry name" value="Thioredoxin-like_sf"/>
</dbReference>
<dbReference type="SUPFAM" id="SSF52833">
    <property type="entry name" value="Thioredoxin-like"/>
    <property type="match status" value="3"/>
</dbReference>
<dbReference type="Pfam" id="PF03107">
    <property type="entry name" value="C1_2"/>
    <property type="match status" value="1"/>
</dbReference>
<dbReference type="InterPro" id="IPR012336">
    <property type="entry name" value="Thioredoxin-like_fold"/>
</dbReference>
<dbReference type="AlphaFoldDB" id="A0A7J6HKK2"/>
<dbReference type="InterPro" id="IPR003863">
    <property type="entry name" value="DUF220"/>
</dbReference>
<dbReference type="InterPro" id="IPR017937">
    <property type="entry name" value="Thioredoxin_CS"/>
</dbReference>
<evidence type="ECO:0000256" key="5">
    <source>
        <dbReference type="ARBA" id="ARBA00025782"/>
    </source>
</evidence>
<evidence type="ECO:0000313" key="10">
    <source>
        <dbReference type="Proteomes" id="UP000583929"/>
    </source>
</evidence>
<dbReference type="Proteomes" id="UP000583929">
    <property type="component" value="Unassembled WGS sequence"/>
</dbReference>
<reference evidence="9 10" key="1">
    <citation type="journal article" date="2020" name="bioRxiv">
        <title>Sequence and annotation of 42 cannabis genomes reveals extensive copy number variation in cannabinoid synthesis and pathogen resistance genes.</title>
        <authorList>
            <person name="Mckernan K.J."/>
            <person name="Helbert Y."/>
            <person name="Kane L.T."/>
            <person name="Ebling H."/>
            <person name="Zhang L."/>
            <person name="Liu B."/>
            <person name="Eaton Z."/>
            <person name="Mclaughlin S."/>
            <person name="Kingan S."/>
            <person name="Baybayan P."/>
            <person name="Concepcion G."/>
            <person name="Jordan M."/>
            <person name="Riva A."/>
            <person name="Barbazuk W."/>
            <person name="Harkins T."/>
        </authorList>
    </citation>
    <scope>NUCLEOTIDE SEQUENCE [LARGE SCALE GENOMIC DNA]</scope>
    <source>
        <strain evidence="10">cv. Jamaican Lion 4</strain>
        <tissue evidence="9">Leaf</tissue>
    </source>
</reference>
<keyword evidence="3" id="KW-0560">Oxidoreductase</keyword>
<comment type="catalytic activity">
    <reaction evidence="7">
        <text>[protein]-dithiol + NADP(+) = [protein]-disulfide + NADPH + H(+)</text>
        <dbReference type="Rhea" id="RHEA:18753"/>
        <dbReference type="Rhea" id="RHEA-COMP:10593"/>
        <dbReference type="Rhea" id="RHEA-COMP:10594"/>
        <dbReference type="ChEBI" id="CHEBI:15378"/>
        <dbReference type="ChEBI" id="CHEBI:29950"/>
        <dbReference type="ChEBI" id="CHEBI:50058"/>
        <dbReference type="ChEBI" id="CHEBI:57783"/>
        <dbReference type="ChEBI" id="CHEBI:58349"/>
        <dbReference type="EC" id="1.8.1.8"/>
    </reaction>
</comment>
<accession>A0A7J6HKK2</accession>
<evidence type="ECO:0000256" key="2">
    <source>
        <dbReference type="ARBA" id="ARBA00022737"/>
    </source>
</evidence>
<dbReference type="InterPro" id="IPR045870">
    <property type="entry name" value="TryX_NRX_thioredoxin_dom"/>
</dbReference>
<organism evidence="9 10">
    <name type="scientific">Cannabis sativa</name>
    <name type="common">Hemp</name>
    <name type="synonym">Marijuana</name>
    <dbReference type="NCBI Taxonomy" id="3483"/>
    <lineage>
        <taxon>Eukaryota</taxon>
        <taxon>Viridiplantae</taxon>
        <taxon>Streptophyta</taxon>
        <taxon>Embryophyta</taxon>
        <taxon>Tracheophyta</taxon>
        <taxon>Spermatophyta</taxon>
        <taxon>Magnoliopsida</taxon>
        <taxon>eudicotyledons</taxon>
        <taxon>Gunneridae</taxon>
        <taxon>Pentapetalae</taxon>
        <taxon>rosids</taxon>
        <taxon>fabids</taxon>
        <taxon>Rosales</taxon>
        <taxon>Cannabaceae</taxon>
        <taxon>Cannabis</taxon>
    </lineage>
</organism>
<protein>
    <recommendedName>
        <fullName evidence="1">protein-disulfide reductase</fullName>
        <ecNumber evidence="1">1.8.1.8</ecNumber>
    </recommendedName>
</protein>
<dbReference type="CDD" id="cd03009">
    <property type="entry name" value="TryX_like_TryX_NRX"/>
    <property type="match status" value="2"/>
</dbReference>
<dbReference type="PANTHER" id="PTHR13871:SF96">
    <property type="entry name" value="THIOREDOXIN DOMAIN-CONTAINING PROTEIN"/>
    <property type="match status" value="1"/>
</dbReference>
<dbReference type="PANTHER" id="PTHR13871">
    <property type="entry name" value="THIOREDOXIN"/>
    <property type="match status" value="1"/>
</dbReference>
<dbReference type="Gene3D" id="3.30.530.20">
    <property type="match status" value="1"/>
</dbReference>
<evidence type="ECO:0000256" key="3">
    <source>
        <dbReference type="ARBA" id="ARBA00023002"/>
    </source>
</evidence>
<dbReference type="PROSITE" id="PS51352">
    <property type="entry name" value="THIOREDOXIN_2"/>
    <property type="match status" value="2"/>
</dbReference>
<evidence type="ECO:0000256" key="6">
    <source>
        <dbReference type="ARBA" id="ARBA00047388"/>
    </source>
</evidence>
<name>A0A7J6HKK2_CANSA</name>
<evidence type="ECO:0000313" key="9">
    <source>
        <dbReference type="EMBL" id="KAF4395521.1"/>
    </source>
</evidence>
<dbReference type="EMBL" id="JAATIQ010000040">
    <property type="protein sequence ID" value="KAF4395521.1"/>
    <property type="molecule type" value="Genomic_DNA"/>
</dbReference>
<evidence type="ECO:0000256" key="7">
    <source>
        <dbReference type="ARBA" id="ARBA00047804"/>
    </source>
</evidence>
<comment type="caution">
    <text evidence="9">The sequence shown here is derived from an EMBL/GenBank/DDBJ whole genome shotgun (WGS) entry which is preliminary data.</text>
</comment>
<dbReference type="InterPro" id="IPR013766">
    <property type="entry name" value="Thioredoxin_domain"/>
</dbReference>
<proteinExistence type="inferred from homology"/>
<dbReference type="Gene3D" id="3.40.30.10">
    <property type="entry name" value="Glutaredoxin"/>
    <property type="match status" value="3"/>
</dbReference>
<keyword evidence="2" id="KW-0677">Repeat</keyword>
<comment type="similarity">
    <text evidence="5">Belongs to the nucleoredoxin family.</text>
</comment>
<dbReference type="Pfam" id="PF02713">
    <property type="entry name" value="DUF220"/>
    <property type="match status" value="1"/>
</dbReference>
<dbReference type="InterPro" id="IPR004146">
    <property type="entry name" value="DC1"/>
</dbReference>
<gene>
    <name evidence="9" type="ORF">G4B88_010985</name>
</gene>
<dbReference type="SUPFAM" id="SSF55961">
    <property type="entry name" value="Bet v1-like"/>
    <property type="match status" value="1"/>
</dbReference>
<dbReference type="InterPro" id="IPR023393">
    <property type="entry name" value="START-like_dom_sf"/>
</dbReference>
<feature type="domain" description="Thioredoxin" evidence="8">
    <location>
        <begin position="1"/>
        <end position="162"/>
    </location>
</feature>
<evidence type="ECO:0000256" key="4">
    <source>
        <dbReference type="ARBA" id="ARBA00023027"/>
    </source>
</evidence>
<dbReference type="GO" id="GO:0004791">
    <property type="term" value="F:thioredoxin-disulfide reductase (NADPH) activity"/>
    <property type="evidence" value="ECO:0007669"/>
    <property type="project" value="InterPro"/>
</dbReference>
<evidence type="ECO:0000259" key="8">
    <source>
        <dbReference type="PROSITE" id="PS51352"/>
    </source>
</evidence>
<dbReference type="PROSITE" id="PS00194">
    <property type="entry name" value="THIOREDOXIN_1"/>
    <property type="match status" value="1"/>
</dbReference>
<feature type="domain" description="Thioredoxin" evidence="8">
    <location>
        <begin position="295"/>
        <end position="455"/>
    </location>
</feature>
<evidence type="ECO:0000256" key="1">
    <source>
        <dbReference type="ARBA" id="ARBA00012612"/>
    </source>
</evidence>
<dbReference type="EC" id="1.8.1.8" evidence="1"/>
<dbReference type="Pfam" id="PF13905">
    <property type="entry name" value="Thioredoxin_8"/>
    <property type="match status" value="2"/>
</dbReference>
<dbReference type="SUPFAM" id="SSF57889">
    <property type="entry name" value="Cysteine-rich domain"/>
    <property type="match status" value="1"/>
</dbReference>
<keyword evidence="4" id="KW-0520">NAD</keyword>
<sequence>MATEDVNGVTHELSALFSSGERDFLVRNNGDQVKISSLNGKIVGLYFSGSWCGPCRRFTPKLVELYNEVASKGELEVVFVSSDRDDESFNAYFSEMPWLAIPFSDPDTIKRLKESFSVRGIPKLVIIDSNGKVSTENGTAVVLEYGVDAYPFSRERIDFLKEQEEEAKRNQNLSSILVSSSRNYLLSKDGNQVPVSELEGKTVGLLFSVSSHEPCIEFTNTLVEVYNKLKDKGEKFEVDKITEKLVRYFDISTIPTLVILGPDGKTVNSNVAELVEEHGIDAYPFTQERIAALAEIEKAKLESQTLESLLVSGDDNFVIGKNGSKVPISELVGKNVVLYFSAHWCPPCRRFTPKLIKTYNEIKEKDDAFEVIFISSDSDQSSFEEYFSIMPWLALPFGDSRKKLLNRTFKVEGIPTAVAIGPSGRTVTKDVVELVMDHGAKAYPFTEEQLKHLEEQEEEIAKGWPEKLKHHLHPEHELKRAHRPGYCCDACEEMGKGWSFYCEECDFDLHPKCALEKVEEEGKNGNDAAQNGKEGFVCEEMAKASVEIQERERNRDSIDFNKAVPKFLVQLPNKIQNCLMSQLKRFAKHDEQHSLISSESKLGKEAFSSSDTDLEKQMQAWRENPSWADPHSEIKVSVPEGSLCNLKVNVNVGLPPDAIYNIVTDPDNKRVFKNIKEVISRKVIVDEGHRQVVEVEQAALWKFLWWSGTISVHVLVDQNRKDRSMKFKQVKTGFMKKFEGCWKVEPLFVDEKTCFPFKPKTWEDYYLCTGGKGRLGSKVSLEQLIQPAIVPPPPISWYLRGITAKTTEMLINDLLAEAARIRGDLGPQKSNKESESSSQDILSEVDNVHDIKTRWAMRRRNAKLYHRKQLTAN</sequence>
<keyword evidence="10" id="KW-1185">Reference proteome</keyword>
<dbReference type="InterPro" id="IPR046349">
    <property type="entry name" value="C1-like_sf"/>
</dbReference>